<dbReference type="PANTHER" id="PTHR13146">
    <property type="match status" value="1"/>
</dbReference>
<keyword evidence="4" id="KW-1133">Transmembrane helix</keyword>
<dbReference type="InterPro" id="IPR038765">
    <property type="entry name" value="Papain-like_cys_pep_sf"/>
</dbReference>
<dbReference type="InterPro" id="IPR001780">
    <property type="entry name" value="Ribosomal_eL33"/>
</dbReference>
<dbReference type="SUPFAM" id="SSF50447">
    <property type="entry name" value="Translation proteins"/>
    <property type="match status" value="1"/>
</dbReference>
<dbReference type="PANTHER" id="PTHR13146:SF0">
    <property type="entry name" value="SOLUTE CARRIER FAMILY 35 MEMBER F6"/>
    <property type="match status" value="1"/>
</dbReference>
<dbReference type="InterPro" id="IPR009000">
    <property type="entry name" value="Transl_B-barrel_sf"/>
</dbReference>
<keyword evidence="2" id="KW-0689">Ribosomal protein</keyword>
<dbReference type="InterPro" id="IPR037185">
    <property type="entry name" value="EmrE-like"/>
</dbReference>
<evidence type="ECO:0000313" key="6">
    <source>
        <dbReference type="EMBL" id="KAG1313930.1"/>
    </source>
</evidence>
<dbReference type="InterPro" id="IPR038661">
    <property type="entry name" value="Ribosomal_eL33_sf"/>
</dbReference>
<keyword evidence="3" id="KW-0687">Ribonucleoprotein</keyword>
<comment type="similarity">
    <text evidence="1">Belongs to the eukaryotic ribosomal protein eL33 family.</text>
</comment>
<evidence type="ECO:0000256" key="4">
    <source>
        <dbReference type="SAM" id="Phobius"/>
    </source>
</evidence>
<dbReference type="Pfam" id="PF03835">
    <property type="entry name" value="Rad4"/>
    <property type="match status" value="1"/>
</dbReference>
<evidence type="ECO:0000256" key="3">
    <source>
        <dbReference type="ARBA" id="ARBA00023274"/>
    </source>
</evidence>
<dbReference type="EMBL" id="JAANQT010000152">
    <property type="protein sequence ID" value="KAG1313930.1"/>
    <property type="molecule type" value="Genomic_DNA"/>
</dbReference>
<dbReference type="HAMAP" id="MF_00573">
    <property type="entry name" value="Ribosomal_eL33"/>
    <property type="match status" value="1"/>
</dbReference>
<feature type="transmembrane region" description="Helical" evidence="4">
    <location>
        <begin position="681"/>
        <end position="699"/>
    </location>
</feature>
<keyword evidence="4" id="KW-0812">Transmembrane</keyword>
<comment type="caution">
    <text evidence="6">The sequence shown here is derived from an EMBL/GenBank/DDBJ whole genome shotgun (WGS) entry which is preliminary data.</text>
</comment>
<evidence type="ECO:0000313" key="7">
    <source>
        <dbReference type="Proteomes" id="UP000716291"/>
    </source>
</evidence>
<feature type="transmembrane region" description="Helical" evidence="4">
    <location>
        <begin position="612"/>
        <end position="630"/>
    </location>
</feature>
<name>A0A9P7BW85_RHIOR</name>
<dbReference type="InterPro" id="IPR018325">
    <property type="entry name" value="Rad4/PNGase_transGLS-fold"/>
</dbReference>
<evidence type="ECO:0000256" key="2">
    <source>
        <dbReference type="ARBA" id="ARBA00022980"/>
    </source>
</evidence>
<dbReference type="SUPFAM" id="SSF103481">
    <property type="entry name" value="Multidrug resistance efflux transporter EmrE"/>
    <property type="match status" value="1"/>
</dbReference>
<sequence>MEDTAYYITEQCLSLLKKRIQYRNKPFLKQLETNGLVVFKYEDPSLLEYALDVIPLQRLYEEASPEPSVEDNVIKRLLHWFKNEFFTWVNNPPCDHCGHTETRWESTLEPTADEKTYGAFTVEGFRCLACTRQVRFPRYRAVGAQARIVYDSTDHVWTEVYSEFEQRWIHCDSCEEAWDRPLLYSLGWNKKLSYCIAFSTVEALDVTKRYTQGWSDVLKRRNQVREIELALFLDDLTKDRQKSFGLERKRELNEKRVKELIELEELSLKRMAKEDERVGRQSGSAEWRAMRGEIGNELKIVKQYFTTLFQAYCNTLRTLQIQMTARGEAVLYSKGRVLGYERAKRNQNPNVSLIQVEGVQTTKDAQFYLGKRVAYVYRAQREINGSKIRVIWGRIARTHGTNGVVKARFRKNLPPKVFGASVRVDKQKVSQDEYFTQPLLQTTMIFLGEVSCILFIQLVTKSPLLNQSMLDAIRPHRDDSNDWMIPHTSTWSSLWFVLPSACDLIATTLFNLGLMYTTPSVYQMIKGSIVGFSAIFSCFFLSRQSLHREWFAIISILLGTAVIIWSVLNEKCYWGPLFLIVAQLLVAGQFTLEEYLIDYYHLDPIKAMDIEGAFGTVLLATALLICDFFGQDVLDVKKGFEDLFETSVLWQTAILLILMVATFNFFGLAVSTTIDIPGRSVIDSFRTMITWMIAIYYGWDSFSWIELIGFIILLLGVFLFNGVFRQVKSNLMTESTPLLS</sequence>
<proteinExistence type="inferred from homology"/>
<dbReference type="FunFam" id="2.40.10.190:FF:000001">
    <property type="entry name" value="60S ribosomal protein L35a"/>
    <property type="match status" value="1"/>
</dbReference>
<dbReference type="Proteomes" id="UP000716291">
    <property type="component" value="Unassembled WGS sequence"/>
</dbReference>
<reference evidence="6" key="1">
    <citation type="journal article" date="2020" name="Microb. Genom.">
        <title>Genetic diversity of clinical and environmental Mucorales isolates obtained from an investigation of mucormycosis cases among solid organ transplant recipients.</title>
        <authorList>
            <person name="Nguyen M.H."/>
            <person name="Kaul D."/>
            <person name="Muto C."/>
            <person name="Cheng S.J."/>
            <person name="Richter R.A."/>
            <person name="Bruno V.M."/>
            <person name="Liu G."/>
            <person name="Beyhan S."/>
            <person name="Sundermann A.J."/>
            <person name="Mounaud S."/>
            <person name="Pasculle A.W."/>
            <person name="Nierman W.C."/>
            <person name="Driscoll E."/>
            <person name="Cumbie R."/>
            <person name="Clancy C.J."/>
            <person name="Dupont C.L."/>
        </authorList>
    </citation>
    <scope>NUCLEOTIDE SEQUENCE</scope>
    <source>
        <strain evidence="6">GL11</strain>
    </source>
</reference>
<feature type="transmembrane region" description="Helical" evidence="4">
    <location>
        <begin position="521"/>
        <end position="541"/>
    </location>
</feature>
<keyword evidence="7" id="KW-1185">Reference proteome</keyword>
<feature type="domain" description="Rad4/PNGase transglutaminase-like fold" evidence="5">
    <location>
        <begin position="154"/>
        <end position="223"/>
    </location>
</feature>
<dbReference type="GO" id="GO:0005840">
    <property type="term" value="C:ribosome"/>
    <property type="evidence" value="ECO:0007669"/>
    <property type="project" value="UniProtKB-KW"/>
</dbReference>
<dbReference type="AlphaFoldDB" id="A0A9P7BW85"/>
<evidence type="ECO:0000259" key="5">
    <source>
        <dbReference type="Pfam" id="PF03835"/>
    </source>
</evidence>
<feature type="transmembrane region" description="Helical" evidence="4">
    <location>
        <begin position="650"/>
        <end position="669"/>
    </location>
</feature>
<dbReference type="Gene3D" id="2.40.10.190">
    <property type="entry name" value="translation elongation factor selb, chain A, domain 4"/>
    <property type="match status" value="1"/>
</dbReference>
<protein>
    <recommendedName>
        <fullName evidence="5">Rad4/PNGase transglutaminase-like fold domain-containing protein</fullName>
    </recommendedName>
</protein>
<keyword evidence="4" id="KW-0472">Membrane</keyword>
<feature type="transmembrane region" description="Helical" evidence="4">
    <location>
        <begin position="550"/>
        <end position="568"/>
    </location>
</feature>
<dbReference type="GO" id="GO:0003735">
    <property type="term" value="F:structural constituent of ribosome"/>
    <property type="evidence" value="ECO:0007669"/>
    <property type="project" value="InterPro"/>
</dbReference>
<organism evidence="6 7">
    <name type="scientific">Rhizopus oryzae</name>
    <name type="common">Mucormycosis agent</name>
    <name type="synonym">Rhizopus arrhizus var. delemar</name>
    <dbReference type="NCBI Taxonomy" id="64495"/>
    <lineage>
        <taxon>Eukaryota</taxon>
        <taxon>Fungi</taxon>
        <taxon>Fungi incertae sedis</taxon>
        <taxon>Mucoromycota</taxon>
        <taxon>Mucoromycotina</taxon>
        <taxon>Mucoromycetes</taxon>
        <taxon>Mucorales</taxon>
        <taxon>Mucorineae</taxon>
        <taxon>Rhizopodaceae</taxon>
        <taxon>Rhizopus</taxon>
    </lineage>
</organism>
<dbReference type="GO" id="GO:1990904">
    <property type="term" value="C:ribonucleoprotein complex"/>
    <property type="evidence" value="ECO:0007669"/>
    <property type="project" value="UniProtKB-KW"/>
</dbReference>
<accession>A0A9P7BW85</accession>
<feature type="transmembrane region" description="Helical" evidence="4">
    <location>
        <begin position="705"/>
        <end position="724"/>
    </location>
</feature>
<evidence type="ECO:0000256" key="1">
    <source>
        <dbReference type="ARBA" id="ARBA00009269"/>
    </source>
</evidence>
<dbReference type="Gene3D" id="3.10.620.30">
    <property type="match status" value="1"/>
</dbReference>
<dbReference type="GO" id="GO:0006412">
    <property type="term" value="P:translation"/>
    <property type="evidence" value="ECO:0007669"/>
    <property type="project" value="InterPro"/>
</dbReference>
<dbReference type="Pfam" id="PF01247">
    <property type="entry name" value="Ribosomal_L35Ae"/>
    <property type="match status" value="1"/>
</dbReference>
<gene>
    <name evidence="6" type="ORF">G6F64_001872</name>
</gene>
<dbReference type="GO" id="GO:0016020">
    <property type="term" value="C:membrane"/>
    <property type="evidence" value="ECO:0007669"/>
    <property type="project" value="TreeGrafter"/>
</dbReference>
<feature type="transmembrane region" description="Helical" evidence="4">
    <location>
        <begin position="574"/>
        <end position="592"/>
    </location>
</feature>
<dbReference type="SUPFAM" id="SSF54001">
    <property type="entry name" value="Cysteine proteinases"/>
    <property type="match status" value="1"/>
</dbReference>